<proteinExistence type="predicted"/>
<dbReference type="RefSeq" id="WP_068811213.1">
    <property type="nucleotide sequence ID" value="NZ_BMIY01000011.1"/>
</dbReference>
<reference evidence="5" key="2">
    <citation type="submission" date="2020-09" db="EMBL/GenBank/DDBJ databases">
        <authorList>
            <person name="Sun Q."/>
            <person name="Zhou Y."/>
        </authorList>
    </citation>
    <scope>NUCLEOTIDE SEQUENCE</scope>
    <source>
        <strain evidence="5">CGMCC 1.15425</strain>
    </source>
</reference>
<dbReference type="AlphaFoldDB" id="A0A916QMX3"/>
<evidence type="ECO:0000256" key="1">
    <source>
        <dbReference type="ARBA" id="ARBA00022729"/>
    </source>
</evidence>
<evidence type="ECO:0000313" key="6">
    <source>
        <dbReference type="Proteomes" id="UP000627715"/>
    </source>
</evidence>
<comment type="caution">
    <text evidence="5">The sequence shown here is derived from an EMBL/GenBank/DDBJ whole genome shotgun (WGS) entry which is preliminary data.</text>
</comment>
<dbReference type="Proteomes" id="UP000627715">
    <property type="component" value="Unassembled WGS sequence"/>
</dbReference>
<name>A0A916QMX3_9GAMM</name>
<dbReference type="InterPro" id="IPR003140">
    <property type="entry name" value="PLipase/COase/thioEstase"/>
</dbReference>
<dbReference type="SUPFAM" id="SSF53474">
    <property type="entry name" value="alpha/beta-Hydrolases"/>
    <property type="match status" value="1"/>
</dbReference>
<gene>
    <name evidence="5" type="ORF">GCM10011403_25280</name>
</gene>
<dbReference type="InterPro" id="IPR050955">
    <property type="entry name" value="Plant_Biomass_Hydrol_Est"/>
</dbReference>
<protein>
    <recommendedName>
        <fullName evidence="4">Phospholipase/carboxylesterase/thioesterase domain-containing protein</fullName>
    </recommendedName>
</protein>
<accession>A0A916QMX3</accession>
<evidence type="ECO:0000313" key="5">
    <source>
        <dbReference type="EMBL" id="GFZ81079.1"/>
    </source>
</evidence>
<dbReference type="Pfam" id="PF02230">
    <property type="entry name" value="Abhydrolase_2"/>
    <property type="match status" value="1"/>
</dbReference>
<feature type="signal peptide" evidence="3">
    <location>
        <begin position="1"/>
        <end position="22"/>
    </location>
</feature>
<organism evidence="5 6">
    <name type="scientific">Pseudohongiella nitratireducens</name>
    <dbReference type="NCBI Taxonomy" id="1768907"/>
    <lineage>
        <taxon>Bacteria</taxon>
        <taxon>Pseudomonadati</taxon>
        <taxon>Pseudomonadota</taxon>
        <taxon>Gammaproteobacteria</taxon>
        <taxon>Pseudomonadales</taxon>
        <taxon>Pseudohongiellaceae</taxon>
        <taxon>Pseudohongiella</taxon>
    </lineage>
</organism>
<sequence>MHWLSKTALTAGLSLLTAFSHAQSIDLGRGELPVTVPDDYSDNTPAPLIVLLHGYTSSGPISDRYMGLSAIADDYDFLLVAPNGMREPGGDENPYWNASDACCNFFSTDIDDSAYLRSVIEEMEGEYNVDPRRIYLIGHSNGGFMSYRMAYEHSDKIAAIVSLAGANHLEQRTAPANPVNILQIHGTADETIRYQGAEIQGNRYPSAVGTVQRWAAYNGCEAQGKGRERRDLDASLPGHETGVLSFKAGCKPGGAVELWSITAGTHVPTVSDTYGAQLVEWLYEHPKP</sequence>
<feature type="chain" id="PRO_5037655218" description="Phospholipase/carboxylesterase/thioesterase domain-containing protein" evidence="3">
    <location>
        <begin position="23"/>
        <end position="288"/>
    </location>
</feature>
<dbReference type="InterPro" id="IPR029058">
    <property type="entry name" value="AB_hydrolase_fold"/>
</dbReference>
<evidence type="ECO:0000256" key="2">
    <source>
        <dbReference type="ARBA" id="ARBA00022801"/>
    </source>
</evidence>
<reference evidence="5" key="1">
    <citation type="journal article" date="2014" name="Int. J. Syst. Evol. Microbiol.">
        <title>Complete genome sequence of Corynebacterium casei LMG S-19264T (=DSM 44701T), isolated from a smear-ripened cheese.</title>
        <authorList>
            <consortium name="US DOE Joint Genome Institute (JGI-PGF)"/>
            <person name="Walter F."/>
            <person name="Albersmeier A."/>
            <person name="Kalinowski J."/>
            <person name="Ruckert C."/>
        </authorList>
    </citation>
    <scope>NUCLEOTIDE SEQUENCE</scope>
    <source>
        <strain evidence="5">CGMCC 1.15425</strain>
    </source>
</reference>
<evidence type="ECO:0000259" key="4">
    <source>
        <dbReference type="Pfam" id="PF02230"/>
    </source>
</evidence>
<dbReference type="EMBL" id="BMIY01000011">
    <property type="protein sequence ID" value="GFZ81079.1"/>
    <property type="molecule type" value="Genomic_DNA"/>
</dbReference>
<evidence type="ECO:0000256" key="3">
    <source>
        <dbReference type="SAM" id="SignalP"/>
    </source>
</evidence>
<keyword evidence="1 3" id="KW-0732">Signal</keyword>
<keyword evidence="6" id="KW-1185">Reference proteome</keyword>
<dbReference type="PANTHER" id="PTHR43037:SF5">
    <property type="entry name" value="FERULOYL ESTERASE"/>
    <property type="match status" value="1"/>
</dbReference>
<dbReference type="GO" id="GO:0016787">
    <property type="term" value="F:hydrolase activity"/>
    <property type="evidence" value="ECO:0007669"/>
    <property type="project" value="UniProtKB-KW"/>
</dbReference>
<dbReference type="PANTHER" id="PTHR43037">
    <property type="entry name" value="UNNAMED PRODUCT-RELATED"/>
    <property type="match status" value="1"/>
</dbReference>
<dbReference type="Gene3D" id="3.40.50.1820">
    <property type="entry name" value="alpha/beta hydrolase"/>
    <property type="match status" value="1"/>
</dbReference>
<keyword evidence="2" id="KW-0378">Hydrolase</keyword>
<feature type="domain" description="Phospholipase/carboxylesterase/thioesterase" evidence="4">
    <location>
        <begin position="43"/>
        <end position="207"/>
    </location>
</feature>
<dbReference type="OrthoDB" id="5291933at2"/>